<name>A0AAW9QTF8_9CHRO</name>
<organism evidence="1 2">
    <name type="scientific">Pannus brasiliensis CCIBt3594</name>
    <dbReference type="NCBI Taxonomy" id="1427578"/>
    <lineage>
        <taxon>Bacteria</taxon>
        <taxon>Bacillati</taxon>
        <taxon>Cyanobacteriota</taxon>
        <taxon>Cyanophyceae</taxon>
        <taxon>Oscillatoriophycideae</taxon>
        <taxon>Chroococcales</taxon>
        <taxon>Microcystaceae</taxon>
        <taxon>Pannus</taxon>
    </lineage>
</organism>
<dbReference type="AlphaFoldDB" id="A0AAW9QTF8"/>
<gene>
    <name evidence="1" type="ORF">V0288_23980</name>
</gene>
<keyword evidence="2" id="KW-1185">Reference proteome</keyword>
<accession>A0AAW9QTF8</accession>
<proteinExistence type="predicted"/>
<comment type="caution">
    <text evidence="1">The sequence shown here is derived from an EMBL/GenBank/DDBJ whole genome shotgun (WGS) entry which is preliminary data.</text>
</comment>
<reference evidence="1 2" key="1">
    <citation type="submission" date="2024-01" db="EMBL/GenBank/DDBJ databases">
        <title>Genomic insights into the taxonomy and metabolism of the cyanobacterium Pannus brasiliensis CCIBt3594.</title>
        <authorList>
            <person name="Machado M."/>
            <person name="Botero N.B."/>
            <person name="Andreote A.P.D."/>
            <person name="Feitosa A.M.T."/>
            <person name="Popin R."/>
            <person name="Sivonen K."/>
            <person name="Fiore M.F."/>
        </authorList>
    </citation>
    <scope>NUCLEOTIDE SEQUENCE [LARGE SCALE GENOMIC DNA]</scope>
    <source>
        <strain evidence="1 2">CCIBt3594</strain>
    </source>
</reference>
<dbReference type="EMBL" id="JBAFSM010000080">
    <property type="protein sequence ID" value="MEG3440210.1"/>
    <property type="molecule type" value="Genomic_DNA"/>
</dbReference>
<evidence type="ECO:0000313" key="1">
    <source>
        <dbReference type="EMBL" id="MEG3440210.1"/>
    </source>
</evidence>
<protein>
    <submittedName>
        <fullName evidence="1">Uncharacterized protein</fullName>
    </submittedName>
</protein>
<dbReference type="RefSeq" id="WP_332867678.1">
    <property type="nucleotide sequence ID" value="NZ_JBAFSM010000080.1"/>
</dbReference>
<dbReference type="Proteomes" id="UP001328733">
    <property type="component" value="Unassembled WGS sequence"/>
</dbReference>
<sequence>MNSPFTGDNDRLQGQLQSLRATVTAIAKENQGDCHGLLLLLRTLESLHREIRSGLFEPSLPDTRQSLYGLLREIEETGGWPYIERMKLQFLLGKLLESETTRSEDLPARGEGEK</sequence>
<evidence type="ECO:0000313" key="2">
    <source>
        <dbReference type="Proteomes" id="UP001328733"/>
    </source>
</evidence>